<proteinExistence type="predicted"/>
<evidence type="ECO:0000313" key="3">
    <source>
        <dbReference type="Proteomes" id="UP001256827"/>
    </source>
</evidence>
<name>A0ABY9TBS6_BREBE</name>
<protein>
    <recommendedName>
        <fullName evidence="4">Methyltransferase FkbM domain-containing protein</fullName>
    </recommendedName>
</protein>
<dbReference type="Proteomes" id="UP001256827">
    <property type="component" value="Chromosome"/>
</dbReference>
<evidence type="ECO:0000313" key="2">
    <source>
        <dbReference type="EMBL" id="WNC16641.1"/>
    </source>
</evidence>
<keyword evidence="3" id="KW-1185">Reference proteome</keyword>
<dbReference type="RefSeq" id="WP_310771488.1">
    <property type="nucleotide sequence ID" value="NZ_CP134050.1"/>
</dbReference>
<dbReference type="EMBL" id="CP134050">
    <property type="protein sequence ID" value="WNC16641.1"/>
    <property type="molecule type" value="Genomic_DNA"/>
</dbReference>
<reference evidence="2 3" key="1">
    <citation type="submission" date="2023-09" db="EMBL/GenBank/DDBJ databases">
        <title>Complete Genome and Methylome dissection of Bacillus brevis NEB573 original source of BbsI restriction endonuclease.</title>
        <authorList>
            <person name="Fomenkov A."/>
            <person name="Roberts R.D."/>
        </authorList>
    </citation>
    <scope>NUCLEOTIDE SEQUENCE [LARGE SCALE GENOMIC DNA]</scope>
    <source>
        <strain evidence="2 3">NEB573</strain>
    </source>
</reference>
<evidence type="ECO:0000256" key="1">
    <source>
        <dbReference type="SAM" id="MobiDB-lite"/>
    </source>
</evidence>
<sequence length="235" mass="26489">MDSLSFYEKRMYSQNGEDGIIEELFARIGTTNRLCVEFGVSDGLQCMSRHLLVHHGWSGLLIEADPDCFCRLALHFGQAPGVKLCHSRVTKENIATLFRENGVPDEFDFLSIDIDGNDYWVWQALHEWKPRVIVIEYNASFPPPQKMVIAYDPDFRWDGTSHFGASLSSLAELGKRLGYALIGTDTCGVNAFFLRRDLLEVSRFAELTPEQAYHAPAYGPDGGGHPRRNGPYLDI</sequence>
<accession>A0ABY9TBS6</accession>
<evidence type="ECO:0008006" key="4">
    <source>
        <dbReference type="Google" id="ProtNLM"/>
    </source>
</evidence>
<gene>
    <name evidence="2" type="ORF">RGB73_10090</name>
</gene>
<feature type="region of interest" description="Disordered" evidence="1">
    <location>
        <begin position="215"/>
        <end position="235"/>
    </location>
</feature>
<organism evidence="2 3">
    <name type="scientific">Brevibacillus brevis</name>
    <name type="common">Bacillus brevis</name>
    <dbReference type="NCBI Taxonomy" id="1393"/>
    <lineage>
        <taxon>Bacteria</taxon>
        <taxon>Bacillati</taxon>
        <taxon>Bacillota</taxon>
        <taxon>Bacilli</taxon>
        <taxon>Bacillales</taxon>
        <taxon>Paenibacillaceae</taxon>
        <taxon>Brevibacillus</taxon>
    </lineage>
</organism>